<evidence type="ECO:0000313" key="3">
    <source>
        <dbReference type="EMBL" id="KAG2498693.1"/>
    </source>
</evidence>
<dbReference type="EMBL" id="JAEHOE010000009">
    <property type="protein sequence ID" value="KAG2498693.1"/>
    <property type="molecule type" value="Genomic_DNA"/>
</dbReference>
<name>A0A835Y9T4_9CHLO</name>
<feature type="compositionally biased region" description="Low complexity" evidence="2">
    <location>
        <begin position="431"/>
        <end position="446"/>
    </location>
</feature>
<dbReference type="GO" id="GO:0005930">
    <property type="term" value="C:axoneme"/>
    <property type="evidence" value="ECO:0007669"/>
    <property type="project" value="UniProtKB-SubCell"/>
</dbReference>
<feature type="compositionally biased region" description="Acidic residues" evidence="2">
    <location>
        <begin position="334"/>
        <end position="362"/>
    </location>
</feature>
<sequence length="644" mass="70260">MGGMFLASDDPDDVDNMFDQEEEDSDDDNDSLGSDAAEEDEAAMSEGGHTDEEVDAEDLRRPSDLLRRFKKRSMKQLQRIHSLSLVEEDHDEKMEAEVVAKLLRTRLPHLRKLELRCLRSESKELQEALACMPNLDTLSIPGFTHVSGLPVLTSLTSLELNNCSEFGDFCVHRCKAKALRRLTSLKKLIVETLCDKEHALPAWMLGEVHRKPVRLLLDYAPKSLETLELGHVLLTRSESDYNTVDALGVIISLRQGSLISMEVASLGSDPPLLLEQVLASRAAPKGRLPLLRYRKEDQWGGFAAGAYARRWRRALIRCDRVEDGEGRPLVVTLEEGDEGKGEEEEEEDEEEISEEESEEPIDMDIKAEVKAEEVKAEAPAAPTVPRPSAEARRDEASGLDVDPPAQPSAPLAGPLLPLIKPDPDDEPQDELGPGPLGPLTGPLLSPDQPPMPIKAEPGTAPGEARFTHVWLLPYDAAELAALRRRYLEPRVVTVEISSATRSGAVRMSSKQRKCRPAAEQSYERLWPHLQRLSEDGDEEAAAAAGGGGAAGAPSALAAALLAALRILRAYEAACGLDAAPRDAALSRVLPAYGAEVTAARNAAAEVTSAEVLDMTAEEIDVEAYVLQQWPAEVVARVAVKREAV</sequence>
<dbReference type="AlphaFoldDB" id="A0A835Y9T4"/>
<dbReference type="SUPFAM" id="SSF52047">
    <property type="entry name" value="RNI-like"/>
    <property type="match status" value="1"/>
</dbReference>
<feature type="compositionally biased region" description="Acidic residues" evidence="2">
    <location>
        <begin position="9"/>
        <end position="43"/>
    </location>
</feature>
<dbReference type="Proteomes" id="UP000612055">
    <property type="component" value="Unassembled WGS sequence"/>
</dbReference>
<proteinExistence type="predicted"/>
<feature type="region of interest" description="Disordered" evidence="2">
    <location>
        <begin position="1"/>
        <end position="59"/>
    </location>
</feature>
<evidence type="ECO:0000256" key="2">
    <source>
        <dbReference type="SAM" id="MobiDB-lite"/>
    </source>
</evidence>
<comment type="caution">
    <text evidence="3">The sequence shown here is derived from an EMBL/GenBank/DDBJ whole genome shotgun (WGS) entry which is preliminary data.</text>
</comment>
<dbReference type="Gene3D" id="3.80.10.10">
    <property type="entry name" value="Ribonuclease Inhibitor"/>
    <property type="match status" value="1"/>
</dbReference>
<keyword evidence="4" id="KW-1185">Reference proteome</keyword>
<evidence type="ECO:0000313" key="4">
    <source>
        <dbReference type="Proteomes" id="UP000612055"/>
    </source>
</evidence>
<dbReference type="InterPro" id="IPR032675">
    <property type="entry name" value="LRR_dom_sf"/>
</dbReference>
<protein>
    <submittedName>
        <fullName evidence="3">Uncharacterized protein</fullName>
    </submittedName>
</protein>
<feature type="region of interest" description="Disordered" evidence="2">
    <location>
        <begin position="328"/>
        <end position="457"/>
    </location>
</feature>
<organism evidence="3 4">
    <name type="scientific">Edaphochlamys debaryana</name>
    <dbReference type="NCBI Taxonomy" id="47281"/>
    <lineage>
        <taxon>Eukaryota</taxon>
        <taxon>Viridiplantae</taxon>
        <taxon>Chlorophyta</taxon>
        <taxon>core chlorophytes</taxon>
        <taxon>Chlorophyceae</taxon>
        <taxon>CS clade</taxon>
        <taxon>Chlamydomonadales</taxon>
        <taxon>Chlamydomonadales incertae sedis</taxon>
        <taxon>Edaphochlamys</taxon>
    </lineage>
</organism>
<feature type="compositionally biased region" description="Basic and acidic residues" evidence="2">
    <location>
        <begin position="363"/>
        <end position="376"/>
    </location>
</feature>
<feature type="compositionally biased region" description="Low complexity" evidence="2">
    <location>
        <begin position="408"/>
        <end position="419"/>
    </location>
</feature>
<gene>
    <name evidence="3" type="ORF">HYH03_003433</name>
</gene>
<evidence type="ECO:0000256" key="1">
    <source>
        <dbReference type="ARBA" id="ARBA00004430"/>
    </source>
</evidence>
<accession>A0A835Y9T4</accession>
<reference evidence="3" key="1">
    <citation type="journal article" date="2020" name="bioRxiv">
        <title>Comparative genomics of Chlamydomonas.</title>
        <authorList>
            <person name="Craig R.J."/>
            <person name="Hasan A.R."/>
            <person name="Ness R.W."/>
            <person name="Keightley P.D."/>
        </authorList>
    </citation>
    <scope>NUCLEOTIDE SEQUENCE</scope>
    <source>
        <strain evidence="3">CCAP 11/70</strain>
    </source>
</reference>
<comment type="subcellular location">
    <subcellularLocation>
        <location evidence="1">Cytoplasm</location>
        <location evidence="1">Cytoskeleton</location>
        <location evidence="1">Cilium axoneme</location>
    </subcellularLocation>
</comment>